<accession>A0AAV6WAC2</accession>
<dbReference type="Gene3D" id="3.80.10.10">
    <property type="entry name" value="Ribonuclease Inhibitor"/>
    <property type="match status" value="2"/>
</dbReference>
<evidence type="ECO:0000256" key="2">
    <source>
        <dbReference type="ARBA" id="ARBA00022614"/>
    </source>
</evidence>
<evidence type="ECO:0000259" key="8">
    <source>
        <dbReference type="Pfam" id="PF23559"/>
    </source>
</evidence>
<name>A0AAV6WAC2_9LAMI</name>
<dbReference type="InterPro" id="IPR058922">
    <property type="entry name" value="WHD_DRP"/>
</dbReference>
<keyword evidence="11" id="KW-1185">Reference proteome</keyword>
<dbReference type="Proteomes" id="UP000826271">
    <property type="component" value="Unassembled WGS sequence"/>
</dbReference>
<feature type="domain" description="Disease resistance protein winged helix" evidence="8">
    <location>
        <begin position="186"/>
        <end position="250"/>
    </location>
</feature>
<keyword evidence="5" id="KW-0611">Plant defense</keyword>
<keyword evidence="2" id="KW-0433">Leucine-rich repeat</keyword>
<dbReference type="SUPFAM" id="SSF52058">
    <property type="entry name" value="L domain-like"/>
    <property type="match status" value="1"/>
</dbReference>
<dbReference type="EMBL" id="WHWC01000018">
    <property type="protein sequence ID" value="KAG8365472.1"/>
    <property type="molecule type" value="Genomic_DNA"/>
</dbReference>
<evidence type="ECO:0008006" key="12">
    <source>
        <dbReference type="Google" id="ProtNLM"/>
    </source>
</evidence>
<sequence>MEAVSVSTALSLAELVLRLYDNVNPRKGVLAEMRSMESWLRSMKAFIEDVNDGRDGGSISRLLEDKLEKVRETAKDIEDVLDYILFHTPPYLFHDYIIARKVHKICHDVKHGFPFREISDKIATIKRSIADIRLQHATFSVNPGPSSSRFRTRVARPPLLDDKAPLLASYMDLSSDLKSCLLYFSIFPEDYSVERGRLIRLWVAEGFVKERGCMTAEEVAEENLNELIQRNLVHVSNWDFDERPRKCRVVNRVLRVIIQKSRDENFASIFPRENTSEQQRIRRLSLTQLPQQNTDFSCVRSMFLLRCVNIFPYNLNSEPRHCIVVGGRRSPIISPTDLKKHLRNFKLLKVLDLQGAPLKKFSKAITLLVLLRYLSLRATNINMIPSSIKKLSYLETLDLKQTDVIDLPNEISHLHNLRHLFAYKYDGKNFIVFDSVHGVSISEGICNLANLQDLSLVKVDKKGRILKELQELSQLRKLGLMGIEGKHGKDLCASIPKMQKLTTLNLSSITKEEFLEVGEMEDPPRTLERLYLKGRLKEFPGWISELNNLRRIGLNWSKMEQSPLRALKYLPNLMELQLVDSYTGDELQFEALGFKKLKILLIEDLSELNMVVIEKGAIPKLEKISLRRCPKLRLPPLGIKNLVKVGEMILHDMSEEFIARLRKNGEDCALVEHIRVVHSFVLNNQAWSLENLSDRFSR</sequence>
<dbReference type="Pfam" id="PF18052">
    <property type="entry name" value="Rx_N"/>
    <property type="match status" value="1"/>
</dbReference>
<evidence type="ECO:0000313" key="10">
    <source>
        <dbReference type="EMBL" id="KAG8365472.1"/>
    </source>
</evidence>
<evidence type="ECO:0000259" key="7">
    <source>
        <dbReference type="Pfam" id="PF18052"/>
    </source>
</evidence>
<keyword evidence="6" id="KW-0067">ATP-binding</keyword>
<dbReference type="Pfam" id="PF23598">
    <property type="entry name" value="LRR_14"/>
    <property type="match status" value="1"/>
</dbReference>
<comment type="similarity">
    <text evidence="1">Belongs to the disease resistance NB-LRR family.</text>
</comment>
<keyword evidence="4" id="KW-0547">Nucleotide-binding</keyword>
<protein>
    <recommendedName>
        <fullName evidence="12">Rx N-terminal domain-containing protein</fullName>
    </recommendedName>
</protein>
<dbReference type="InterPro" id="IPR044974">
    <property type="entry name" value="Disease_R_plants"/>
</dbReference>
<dbReference type="GO" id="GO:0005524">
    <property type="term" value="F:ATP binding"/>
    <property type="evidence" value="ECO:0007669"/>
    <property type="project" value="UniProtKB-KW"/>
</dbReference>
<feature type="domain" description="Disease resistance R13L4/SHOC-2-like LRR" evidence="9">
    <location>
        <begin position="337"/>
        <end position="633"/>
    </location>
</feature>
<comment type="caution">
    <text evidence="10">The sequence shown here is derived from an EMBL/GenBank/DDBJ whole genome shotgun (WGS) entry which is preliminary data.</text>
</comment>
<dbReference type="Gene3D" id="1.10.10.10">
    <property type="entry name" value="Winged helix-like DNA-binding domain superfamily/Winged helix DNA-binding domain"/>
    <property type="match status" value="1"/>
</dbReference>
<dbReference type="InterPro" id="IPR036388">
    <property type="entry name" value="WH-like_DNA-bd_sf"/>
</dbReference>
<evidence type="ECO:0000256" key="6">
    <source>
        <dbReference type="ARBA" id="ARBA00022840"/>
    </source>
</evidence>
<dbReference type="GO" id="GO:0098542">
    <property type="term" value="P:defense response to other organism"/>
    <property type="evidence" value="ECO:0007669"/>
    <property type="project" value="TreeGrafter"/>
</dbReference>
<dbReference type="InterPro" id="IPR041118">
    <property type="entry name" value="Rx_N"/>
</dbReference>
<keyword evidence="3" id="KW-0677">Repeat</keyword>
<reference evidence="10" key="1">
    <citation type="submission" date="2019-10" db="EMBL/GenBank/DDBJ databases">
        <authorList>
            <person name="Zhang R."/>
            <person name="Pan Y."/>
            <person name="Wang J."/>
            <person name="Ma R."/>
            <person name="Yu S."/>
        </authorList>
    </citation>
    <scope>NUCLEOTIDE SEQUENCE</scope>
    <source>
        <strain evidence="10">LA-IB0</strain>
        <tissue evidence="10">Leaf</tissue>
    </source>
</reference>
<evidence type="ECO:0000256" key="4">
    <source>
        <dbReference type="ARBA" id="ARBA00022741"/>
    </source>
</evidence>
<dbReference type="Gene3D" id="1.20.5.4130">
    <property type="match status" value="1"/>
</dbReference>
<evidence type="ECO:0000313" key="11">
    <source>
        <dbReference type="Proteomes" id="UP000826271"/>
    </source>
</evidence>
<feature type="domain" description="Disease resistance N-terminal" evidence="7">
    <location>
        <begin position="15"/>
        <end position="87"/>
    </location>
</feature>
<evidence type="ECO:0000256" key="5">
    <source>
        <dbReference type="ARBA" id="ARBA00022821"/>
    </source>
</evidence>
<dbReference type="InterPro" id="IPR032675">
    <property type="entry name" value="LRR_dom_sf"/>
</dbReference>
<organism evidence="10 11">
    <name type="scientific">Buddleja alternifolia</name>
    <dbReference type="NCBI Taxonomy" id="168488"/>
    <lineage>
        <taxon>Eukaryota</taxon>
        <taxon>Viridiplantae</taxon>
        <taxon>Streptophyta</taxon>
        <taxon>Embryophyta</taxon>
        <taxon>Tracheophyta</taxon>
        <taxon>Spermatophyta</taxon>
        <taxon>Magnoliopsida</taxon>
        <taxon>eudicotyledons</taxon>
        <taxon>Gunneridae</taxon>
        <taxon>Pentapetalae</taxon>
        <taxon>asterids</taxon>
        <taxon>lamiids</taxon>
        <taxon>Lamiales</taxon>
        <taxon>Scrophulariaceae</taxon>
        <taxon>Buddlejeae</taxon>
        <taxon>Buddleja</taxon>
    </lineage>
</organism>
<dbReference type="PANTHER" id="PTHR23155:SF1205">
    <property type="entry name" value="DISEASE RESISTANCE PROTEIN RPM1"/>
    <property type="match status" value="1"/>
</dbReference>
<dbReference type="PANTHER" id="PTHR23155">
    <property type="entry name" value="DISEASE RESISTANCE PROTEIN RP"/>
    <property type="match status" value="1"/>
</dbReference>
<proteinExistence type="inferred from homology"/>
<evidence type="ECO:0000256" key="1">
    <source>
        <dbReference type="ARBA" id="ARBA00008894"/>
    </source>
</evidence>
<dbReference type="AlphaFoldDB" id="A0AAV6WAC2"/>
<evidence type="ECO:0000256" key="3">
    <source>
        <dbReference type="ARBA" id="ARBA00022737"/>
    </source>
</evidence>
<dbReference type="Pfam" id="PF23559">
    <property type="entry name" value="WHD_DRP"/>
    <property type="match status" value="1"/>
</dbReference>
<dbReference type="FunFam" id="1.10.10.10:FF:000322">
    <property type="entry name" value="Probable disease resistance protein At1g63360"/>
    <property type="match status" value="1"/>
</dbReference>
<dbReference type="InterPro" id="IPR055414">
    <property type="entry name" value="LRR_R13L4/SHOC2-like"/>
</dbReference>
<gene>
    <name evidence="10" type="ORF">BUALT_Bualt18G0108300</name>
</gene>
<evidence type="ECO:0000259" key="9">
    <source>
        <dbReference type="Pfam" id="PF23598"/>
    </source>
</evidence>